<dbReference type="Pfam" id="PF04404">
    <property type="entry name" value="ERF"/>
    <property type="match status" value="1"/>
</dbReference>
<gene>
    <name evidence="1" type="ordered locus">AFE_1270</name>
</gene>
<sequence>MENVSKLMSAVLTAQKAFGAVLKDANNPHLKVKYASLGSVLDAISQPLLDVGVVLLQPAVDTGERDENGKVHIASVRTILIHAASGESFETTTSIPLVKADPQGYGSALTYARRYAILGLLGLAPEDDDGQAASRRTAANVSQARPPMTIESAKKRISMTAPDRLTVAETAMREAFKDRPEELKQVLEAIEARKKEAPAKEAAAKSTAAAA</sequence>
<dbReference type="InterPro" id="IPR007499">
    <property type="entry name" value="ERF_bacteria_virus"/>
</dbReference>
<dbReference type="AlphaFoldDB" id="B7J8V2"/>
<dbReference type="eggNOG" id="ENOG5032RPD">
    <property type="taxonomic scope" value="Bacteria"/>
</dbReference>
<reference evidence="1 2" key="1">
    <citation type="journal article" date="2008" name="BMC Genomics">
        <title>Acidithiobacillus ferrooxidans metabolism: from genome sequence to industrial applications.</title>
        <authorList>
            <person name="Valdes J."/>
            <person name="Pedroso I."/>
            <person name="Quatrini R."/>
            <person name="Dodson R.J."/>
            <person name="Tettelin H."/>
            <person name="Blake R.II."/>
            <person name="Eisen J.A."/>
            <person name="Holmes D.S."/>
        </authorList>
    </citation>
    <scope>NUCLEOTIDE SEQUENCE [LARGE SCALE GENOMIC DNA]</scope>
    <source>
        <strain evidence="2">ATCC 23270 / DSM 14882 / CIP 104768 / NCIMB 8455</strain>
    </source>
</reference>
<dbReference type="GeneID" id="65280532"/>
<accession>B7J8V2</accession>
<keyword evidence="2" id="KW-1185">Reference proteome</keyword>
<name>B7J8V2_ACIF2</name>
<dbReference type="STRING" id="243159.AFE_1270"/>
<keyword evidence="1" id="KW-0238">DNA-binding</keyword>
<dbReference type="KEGG" id="afr:AFE_1270"/>
<organism evidence="1 2">
    <name type="scientific">Acidithiobacillus ferrooxidans (strain ATCC 23270 / DSM 14882 / CIP 104768 / NCIMB 8455)</name>
    <name type="common">Ferrobacillus ferrooxidans (strain ATCC 23270)</name>
    <dbReference type="NCBI Taxonomy" id="243159"/>
    <lineage>
        <taxon>Bacteria</taxon>
        <taxon>Pseudomonadati</taxon>
        <taxon>Pseudomonadota</taxon>
        <taxon>Acidithiobacillia</taxon>
        <taxon>Acidithiobacillales</taxon>
        <taxon>Acidithiobacillaceae</taxon>
        <taxon>Acidithiobacillus</taxon>
    </lineage>
</organism>
<proteinExistence type="predicted"/>
<dbReference type="PaxDb" id="243159-AFE_1270"/>
<dbReference type="HOGENOM" id="CLU_102104_1_0_6"/>
<dbReference type="RefSeq" id="WP_012606941.1">
    <property type="nucleotide sequence ID" value="NC_011761.1"/>
</dbReference>
<protein>
    <submittedName>
        <fullName evidence="1">Single-stranded DNA-binding protein, ERF family</fullName>
    </submittedName>
</protein>
<dbReference type="Proteomes" id="UP000001362">
    <property type="component" value="Chromosome"/>
</dbReference>
<dbReference type="GO" id="GO:0003677">
    <property type="term" value="F:DNA binding"/>
    <property type="evidence" value="ECO:0007669"/>
    <property type="project" value="UniProtKB-KW"/>
</dbReference>
<evidence type="ECO:0000313" key="1">
    <source>
        <dbReference type="EMBL" id="ACK78684.1"/>
    </source>
</evidence>
<dbReference type="EMBL" id="CP001219">
    <property type="protein sequence ID" value="ACK78684.1"/>
    <property type="molecule type" value="Genomic_DNA"/>
</dbReference>
<evidence type="ECO:0000313" key="2">
    <source>
        <dbReference type="Proteomes" id="UP000001362"/>
    </source>
</evidence>